<keyword evidence="2" id="KW-0547">Nucleotide-binding</keyword>
<dbReference type="PROSITE" id="PS51221">
    <property type="entry name" value="TTL"/>
    <property type="match status" value="1"/>
</dbReference>
<evidence type="ECO:0000256" key="3">
    <source>
        <dbReference type="ARBA" id="ARBA00022840"/>
    </source>
</evidence>
<evidence type="ECO:0000313" key="5">
    <source>
        <dbReference type="Proteomes" id="UP000002729"/>
    </source>
</evidence>
<evidence type="ECO:0000313" key="4">
    <source>
        <dbReference type="EMBL" id="EGB06860.1"/>
    </source>
</evidence>
<evidence type="ECO:0000256" key="2">
    <source>
        <dbReference type="ARBA" id="ARBA00022741"/>
    </source>
</evidence>
<dbReference type="InterPro" id="IPR004344">
    <property type="entry name" value="TTL/TTLL_fam"/>
</dbReference>
<dbReference type="Gene3D" id="3.30.470.20">
    <property type="entry name" value="ATP-grasp fold, B domain"/>
    <property type="match status" value="1"/>
</dbReference>
<dbReference type="OrthoDB" id="202825at2759"/>
<reference evidence="4 5" key="1">
    <citation type="journal article" date="2011" name="Proc. Natl. Acad. Sci. U.S.A.">
        <title>Niche of harmful alga Aureococcus anophagefferens revealed through ecogenomics.</title>
        <authorList>
            <person name="Gobler C.J."/>
            <person name="Berry D.L."/>
            <person name="Dyhrman S.T."/>
            <person name="Wilhelm S.W."/>
            <person name="Salamov A."/>
            <person name="Lobanov A.V."/>
            <person name="Zhang Y."/>
            <person name="Collier J.L."/>
            <person name="Wurch L.L."/>
            <person name="Kustka A.B."/>
            <person name="Dill B.D."/>
            <person name="Shah M."/>
            <person name="VerBerkmoes N.C."/>
            <person name="Kuo A."/>
            <person name="Terry A."/>
            <person name="Pangilinan J."/>
            <person name="Lindquist E.A."/>
            <person name="Lucas S."/>
            <person name="Paulsen I.T."/>
            <person name="Hattenrath-Lehmann T.K."/>
            <person name="Talmage S.C."/>
            <person name="Walker E.A."/>
            <person name="Koch F."/>
            <person name="Burson A.M."/>
            <person name="Marcoval M.A."/>
            <person name="Tang Y.Z."/>
            <person name="Lecleir G.R."/>
            <person name="Coyne K.J."/>
            <person name="Berg G.M."/>
            <person name="Bertrand E.M."/>
            <person name="Saito M.A."/>
            <person name="Gladyshev V.N."/>
            <person name="Grigoriev I.V."/>
        </authorList>
    </citation>
    <scope>NUCLEOTIDE SEQUENCE [LARGE SCALE GENOMIC DNA]</scope>
    <source>
        <strain evidence="5">CCMP 1984</strain>
    </source>
</reference>
<evidence type="ECO:0008006" key="6">
    <source>
        <dbReference type="Google" id="ProtNLM"/>
    </source>
</evidence>
<accession>F0YDV0</accession>
<dbReference type="PANTHER" id="PTHR12241:SF155">
    <property type="entry name" value="TUBULIN-TYROSINE LIGASE FAMILY PROTEIN"/>
    <property type="match status" value="1"/>
</dbReference>
<dbReference type="EMBL" id="GL833133">
    <property type="protein sequence ID" value="EGB06860.1"/>
    <property type="molecule type" value="Genomic_DNA"/>
</dbReference>
<dbReference type="KEGG" id="aaf:AURANDRAFT_2653"/>
<keyword evidence="1" id="KW-0436">Ligase</keyword>
<name>F0YDV0_AURAN</name>
<proteinExistence type="predicted"/>
<dbReference type="GO" id="GO:0070740">
    <property type="term" value="F:tubulin-glutamic acid ligase activity"/>
    <property type="evidence" value="ECO:0007669"/>
    <property type="project" value="TreeGrafter"/>
</dbReference>
<dbReference type="Pfam" id="PF03133">
    <property type="entry name" value="TTL"/>
    <property type="match status" value="1"/>
</dbReference>
<evidence type="ECO:0000256" key="1">
    <source>
        <dbReference type="ARBA" id="ARBA00022598"/>
    </source>
</evidence>
<dbReference type="GeneID" id="20220221"/>
<organism evidence="5">
    <name type="scientific">Aureococcus anophagefferens</name>
    <name type="common">Harmful bloom alga</name>
    <dbReference type="NCBI Taxonomy" id="44056"/>
    <lineage>
        <taxon>Eukaryota</taxon>
        <taxon>Sar</taxon>
        <taxon>Stramenopiles</taxon>
        <taxon>Ochrophyta</taxon>
        <taxon>Pelagophyceae</taxon>
        <taxon>Pelagomonadales</taxon>
        <taxon>Pelagomonadaceae</taxon>
        <taxon>Aureococcus</taxon>
    </lineage>
</organism>
<dbReference type="GO" id="GO:0005524">
    <property type="term" value="F:ATP binding"/>
    <property type="evidence" value="ECO:0007669"/>
    <property type="project" value="UniProtKB-KW"/>
</dbReference>
<protein>
    <recommendedName>
        <fullName evidence="6">Tubulin-tyrosine ligase</fullName>
    </recommendedName>
</protein>
<dbReference type="RefSeq" id="XP_009038408.1">
    <property type="nucleotide sequence ID" value="XM_009040160.1"/>
</dbReference>
<feature type="non-terminal residue" evidence="4">
    <location>
        <position position="1"/>
    </location>
</feature>
<sequence length="293" mass="32474">QKVNHYPHAKHLTRKDFLARSIGRCRHLAATGGGGKHAGFFDLCPETYLLPAEYSALVAAHVDKQKRGAKPTWIMKPVGLSRGRGISVVSSIEDVTYADPVVVQAYLDRPRLLGGHKFDLRLYVLVTSFAPLEAFLYREGFARVATKPFSAPGDDNGDKFVHLTNASIQKHGGQEKGELYGPLAGAGPDEAGGTKCSLDFLWRRLRREDPTFDEARVWDGVRELVLKSLVCVEDSIPHQPNSFELFGYDVLIDADSRCWLIEVNASPSMARETSLDADVKERCIRDVINLVDP</sequence>
<keyword evidence="3" id="KW-0067">ATP-binding</keyword>
<dbReference type="GO" id="GO:0015631">
    <property type="term" value="F:tubulin binding"/>
    <property type="evidence" value="ECO:0007669"/>
    <property type="project" value="TreeGrafter"/>
</dbReference>
<dbReference type="AlphaFoldDB" id="F0YDV0"/>
<dbReference type="InParanoid" id="F0YDV0"/>
<dbReference type="Proteomes" id="UP000002729">
    <property type="component" value="Unassembled WGS sequence"/>
</dbReference>
<dbReference type="OMA" id="HYRINSI"/>
<dbReference type="eggNOG" id="KOG2157">
    <property type="taxonomic scope" value="Eukaryota"/>
</dbReference>
<feature type="non-terminal residue" evidence="4">
    <location>
        <position position="293"/>
    </location>
</feature>
<dbReference type="PANTHER" id="PTHR12241">
    <property type="entry name" value="TUBULIN POLYGLUTAMYLASE"/>
    <property type="match status" value="1"/>
</dbReference>
<dbReference type="GO" id="GO:0036064">
    <property type="term" value="C:ciliary basal body"/>
    <property type="evidence" value="ECO:0007669"/>
    <property type="project" value="TreeGrafter"/>
</dbReference>
<dbReference type="GO" id="GO:0000226">
    <property type="term" value="P:microtubule cytoskeleton organization"/>
    <property type="evidence" value="ECO:0007669"/>
    <property type="project" value="TreeGrafter"/>
</dbReference>
<gene>
    <name evidence="4" type="ORF">AURANDRAFT_2653</name>
</gene>
<dbReference type="SUPFAM" id="SSF56059">
    <property type="entry name" value="Glutathione synthetase ATP-binding domain-like"/>
    <property type="match status" value="1"/>
</dbReference>
<keyword evidence="5" id="KW-1185">Reference proteome</keyword>